<feature type="domain" description="PAS" evidence="19">
    <location>
        <begin position="254"/>
        <end position="304"/>
    </location>
</feature>
<organism evidence="20 21">
    <name type="scientific">Flavihumibacter petaseus NBRC 106054</name>
    <dbReference type="NCBI Taxonomy" id="1220578"/>
    <lineage>
        <taxon>Bacteria</taxon>
        <taxon>Pseudomonadati</taxon>
        <taxon>Bacteroidota</taxon>
        <taxon>Chitinophagia</taxon>
        <taxon>Chitinophagales</taxon>
        <taxon>Chitinophagaceae</taxon>
        <taxon>Flavihumibacter</taxon>
    </lineage>
</organism>
<dbReference type="InterPro" id="IPR005467">
    <property type="entry name" value="His_kinase_dom"/>
</dbReference>
<feature type="coiled-coil region" evidence="16">
    <location>
        <begin position="186"/>
        <end position="213"/>
    </location>
</feature>
<dbReference type="GO" id="GO:0005737">
    <property type="term" value="C:cytoplasm"/>
    <property type="evidence" value="ECO:0007669"/>
    <property type="project" value="UniProtKB-SubCell"/>
</dbReference>
<feature type="coiled-coil region" evidence="16">
    <location>
        <begin position="372"/>
        <end position="435"/>
    </location>
</feature>
<proteinExistence type="predicted"/>
<dbReference type="EMBL" id="BBWV01000001">
    <property type="protein sequence ID" value="GAO42218.1"/>
    <property type="molecule type" value="Genomic_DNA"/>
</dbReference>
<keyword evidence="12" id="KW-0902">Two-component regulatory system</keyword>
<evidence type="ECO:0000256" key="7">
    <source>
        <dbReference type="ARBA" id="ARBA00022490"/>
    </source>
</evidence>
<keyword evidence="8" id="KW-0808">Transferase</keyword>
<dbReference type="Pfam" id="PF07730">
    <property type="entry name" value="HisKA_3"/>
    <property type="match status" value="1"/>
</dbReference>
<dbReference type="GO" id="GO:0046983">
    <property type="term" value="F:protein dimerization activity"/>
    <property type="evidence" value="ECO:0007669"/>
    <property type="project" value="InterPro"/>
</dbReference>
<evidence type="ECO:0000256" key="2">
    <source>
        <dbReference type="ARBA" id="ARBA00001966"/>
    </source>
</evidence>
<dbReference type="GO" id="GO:0000155">
    <property type="term" value="F:phosphorelay sensor kinase activity"/>
    <property type="evidence" value="ECO:0007669"/>
    <property type="project" value="InterPro"/>
</dbReference>
<evidence type="ECO:0000256" key="13">
    <source>
        <dbReference type="ARBA" id="ARBA00023014"/>
    </source>
</evidence>
<evidence type="ECO:0000259" key="18">
    <source>
        <dbReference type="PROSITE" id="PS50109"/>
    </source>
</evidence>
<dbReference type="InterPro" id="IPR050482">
    <property type="entry name" value="Sensor_HK_TwoCompSys"/>
</dbReference>
<dbReference type="InterPro" id="IPR000014">
    <property type="entry name" value="PAS"/>
</dbReference>
<evidence type="ECO:0000256" key="5">
    <source>
        <dbReference type="ARBA" id="ARBA00017322"/>
    </source>
</evidence>
<evidence type="ECO:0000256" key="11">
    <source>
        <dbReference type="ARBA" id="ARBA00023004"/>
    </source>
</evidence>
<keyword evidence="6" id="KW-0004">4Fe-4S</keyword>
<evidence type="ECO:0000256" key="6">
    <source>
        <dbReference type="ARBA" id="ARBA00022485"/>
    </source>
</evidence>
<dbReference type="OrthoDB" id="5401121at2"/>
<evidence type="ECO:0000259" key="19">
    <source>
        <dbReference type="PROSITE" id="PS50112"/>
    </source>
</evidence>
<dbReference type="InterPro" id="IPR036890">
    <property type="entry name" value="HATPase_C_sf"/>
</dbReference>
<dbReference type="STRING" id="1220578.FPE01S_01_12310"/>
<dbReference type="EC" id="2.7.13.3" evidence="4"/>
<feature type="domain" description="Histidine kinase" evidence="18">
    <location>
        <begin position="395"/>
        <end position="587"/>
    </location>
</feature>
<feature type="transmembrane region" description="Helical" evidence="17">
    <location>
        <begin position="218"/>
        <end position="238"/>
    </location>
</feature>
<dbReference type="Gene3D" id="1.20.5.1930">
    <property type="match status" value="1"/>
</dbReference>
<gene>
    <name evidence="20" type="ORF">FPE01S_01_12310</name>
</gene>
<dbReference type="CDD" id="cd19410">
    <property type="entry name" value="HK9-like_sensor"/>
    <property type="match status" value="1"/>
</dbReference>
<evidence type="ECO:0000256" key="9">
    <source>
        <dbReference type="ARBA" id="ARBA00022723"/>
    </source>
</evidence>
<dbReference type="InterPro" id="IPR035965">
    <property type="entry name" value="PAS-like_dom_sf"/>
</dbReference>
<evidence type="ECO:0000256" key="16">
    <source>
        <dbReference type="SAM" id="Coils"/>
    </source>
</evidence>
<keyword evidence="16" id="KW-0175">Coiled coil</keyword>
<dbReference type="Proteomes" id="UP000033121">
    <property type="component" value="Unassembled WGS sequence"/>
</dbReference>
<evidence type="ECO:0000256" key="8">
    <source>
        <dbReference type="ARBA" id="ARBA00022679"/>
    </source>
</evidence>
<dbReference type="InterPro" id="IPR004358">
    <property type="entry name" value="Sig_transdc_His_kin-like_C"/>
</dbReference>
<dbReference type="InterPro" id="IPR011712">
    <property type="entry name" value="Sig_transdc_His_kin_sub3_dim/P"/>
</dbReference>
<comment type="function">
    <text evidence="14">Member of the two-component regulatory system NreB/NreC involved in the control of dissimilatory nitrate/nitrite reduction in response to oxygen. NreB functions as a direct oxygen sensor histidine kinase which is autophosphorylated, in the absence of oxygen, probably at the conserved histidine residue, and transfers its phosphate group probably to a conserved aspartate residue of NreC. NreB/NreC activates the expression of the nitrate (narGHJI) and nitrite (nir) reductase operons, as well as the putative nitrate transporter gene narT.</text>
</comment>
<evidence type="ECO:0000256" key="15">
    <source>
        <dbReference type="ARBA" id="ARBA00030800"/>
    </source>
</evidence>
<evidence type="ECO:0000256" key="10">
    <source>
        <dbReference type="ARBA" id="ARBA00022777"/>
    </source>
</evidence>
<keyword evidence="11" id="KW-0408">Iron</keyword>
<evidence type="ECO:0000256" key="1">
    <source>
        <dbReference type="ARBA" id="ARBA00000085"/>
    </source>
</evidence>
<evidence type="ECO:0000256" key="4">
    <source>
        <dbReference type="ARBA" id="ARBA00012438"/>
    </source>
</evidence>
<dbReference type="PROSITE" id="PS50112">
    <property type="entry name" value="PAS"/>
    <property type="match status" value="1"/>
</dbReference>
<dbReference type="SUPFAM" id="SSF55874">
    <property type="entry name" value="ATPase domain of HSP90 chaperone/DNA topoisomerase II/histidine kinase"/>
    <property type="match status" value="1"/>
</dbReference>
<dbReference type="PROSITE" id="PS50109">
    <property type="entry name" value="HIS_KIN"/>
    <property type="match status" value="1"/>
</dbReference>
<evidence type="ECO:0000256" key="12">
    <source>
        <dbReference type="ARBA" id="ARBA00023012"/>
    </source>
</evidence>
<dbReference type="InterPro" id="IPR007891">
    <property type="entry name" value="CHASE3"/>
</dbReference>
<keyword evidence="17" id="KW-0472">Membrane</keyword>
<dbReference type="Pfam" id="PF05227">
    <property type="entry name" value="CHASE3"/>
    <property type="match status" value="1"/>
</dbReference>
<reference evidence="20 21" key="1">
    <citation type="submission" date="2015-04" db="EMBL/GenBank/DDBJ databases">
        <title>Whole genome shotgun sequence of Flavihumibacter petaseus NBRC 106054.</title>
        <authorList>
            <person name="Miyazawa S."/>
            <person name="Hosoyama A."/>
            <person name="Hashimoto M."/>
            <person name="Noguchi M."/>
            <person name="Tsuchikane K."/>
            <person name="Ohji S."/>
            <person name="Yamazoe A."/>
            <person name="Ichikawa N."/>
            <person name="Kimura A."/>
            <person name="Fujita N."/>
        </authorList>
    </citation>
    <scope>NUCLEOTIDE SEQUENCE [LARGE SCALE GENOMIC DNA]</scope>
    <source>
        <strain evidence="20 21">NBRC 106054</strain>
    </source>
</reference>
<dbReference type="Pfam" id="PF02518">
    <property type="entry name" value="HATPase_c"/>
    <property type="match status" value="1"/>
</dbReference>
<dbReference type="SMART" id="SM00091">
    <property type="entry name" value="PAS"/>
    <property type="match status" value="1"/>
</dbReference>
<keyword evidence="9" id="KW-0479">Metal-binding</keyword>
<sequence length="592" mass="67005">MNNRKSLPDRIKASCHKLASCFPSFRDIFTDQGPRFTTEQNLLLVSFVIILGILLLGAKTWQNSEINLDTYHRVDHTRQVLYDAEQISSAVKDLELGVRGYVITGDYTFLGPFYSTQQTIFTRIANLKSLSRDNHLQQARLDTLKVLLQKKLAFLEQSIAVRKKDGATAAEAFVTGNPGVNRIKFLDRIIEEIKTEENKNLAERKEASALSNETFSRLNIFLAALLILLVTAATYILWKNTQTTTKARILLENNQQLLQAIIDNTSSIIYVKDIYGRFTLINRQFEKTYGLSAPDVVGKTVFDFNNDTYAMEYARNDAEVLEHRKLIEMEEEGFIEGQLHHYYSIKFPLIDRNGDVYAIAGVSTDITDIILKQKIQQQKEIVEHTLRTQENERKEIGLELHDNISQLLASAKMMLDTALRNVERKDERLEKARNDVFTAINETRKLSHSLVSPLLDKQEITTAIQDLTNDLNLAARMKVTVAFNGKKLLNNLDEKLKISLYRIIQEQTHNIVKYAQASNVSISLKATPNAVNLAIEDDGIGFDTHGKAKGIGLQNIHNRVTFYSGKLDIISSPGQGCRLLVEIPSFSQPSLV</sequence>
<comment type="subcellular location">
    <subcellularLocation>
        <location evidence="3">Cytoplasm</location>
    </subcellularLocation>
</comment>
<evidence type="ECO:0000256" key="14">
    <source>
        <dbReference type="ARBA" id="ARBA00024827"/>
    </source>
</evidence>
<dbReference type="SUPFAM" id="SSF55785">
    <property type="entry name" value="PYP-like sensor domain (PAS domain)"/>
    <property type="match status" value="1"/>
</dbReference>
<evidence type="ECO:0000256" key="3">
    <source>
        <dbReference type="ARBA" id="ARBA00004496"/>
    </source>
</evidence>
<accession>A0A0E9MXI6</accession>
<keyword evidence="21" id="KW-1185">Reference proteome</keyword>
<dbReference type="PANTHER" id="PTHR24421:SF59">
    <property type="entry name" value="OXYGEN SENSOR HISTIDINE KINASE NREB"/>
    <property type="match status" value="1"/>
</dbReference>
<dbReference type="Pfam" id="PF08448">
    <property type="entry name" value="PAS_4"/>
    <property type="match status" value="1"/>
</dbReference>
<keyword evidence="17" id="KW-0812">Transmembrane</keyword>
<dbReference type="Gene3D" id="3.30.565.10">
    <property type="entry name" value="Histidine kinase-like ATPase, C-terminal domain"/>
    <property type="match status" value="1"/>
</dbReference>
<name>A0A0E9MXI6_9BACT</name>
<comment type="catalytic activity">
    <reaction evidence="1">
        <text>ATP + protein L-histidine = ADP + protein N-phospho-L-histidine.</text>
        <dbReference type="EC" id="2.7.13.3"/>
    </reaction>
</comment>
<dbReference type="GO" id="GO:0046872">
    <property type="term" value="F:metal ion binding"/>
    <property type="evidence" value="ECO:0007669"/>
    <property type="project" value="UniProtKB-KW"/>
</dbReference>
<comment type="caution">
    <text evidence="20">The sequence shown here is derived from an EMBL/GenBank/DDBJ whole genome shotgun (WGS) entry which is preliminary data.</text>
</comment>
<keyword evidence="10 20" id="KW-0418">Kinase</keyword>
<dbReference type="InterPro" id="IPR013656">
    <property type="entry name" value="PAS_4"/>
</dbReference>
<protein>
    <recommendedName>
        <fullName evidence="5">Oxygen sensor histidine kinase NreB</fullName>
        <ecNumber evidence="4">2.7.13.3</ecNumber>
    </recommendedName>
    <alternativeName>
        <fullName evidence="15">Nitrogen regulation protein B</fullName>
    </alternativeName>
</protein>
<evidence type="ECO:0000256" key="17">
    <source>
        <dbReference type="SAM" id="Phobius"/>
    </source>
</evidence>
<dbReference type="AlphaFoldDB" id="A0A0E9MXI6"/>
<evidence type="ECO:0000313" key="21">
    <source>
        <dbReference type="Proteomes" id="UP000033121"/>
    </source>
</evidence>
<dbReference type="RefSeq" id="WP_046367950.1">
    <property type="nucleotide sequence ID" value="NZ_BBWV01000001.1"/>
</dbReference>
<keyword evidence="7" id="KW-0963">Cytoplasm</keyword>
<comment type="cofactor">
    <cofactor evidence="2">
        <name>[4Fe-4S] cluster</name>
        <dbReference type="ChEBI" id="CHEBI:49883"/>
    </cofactor>
</comment>
<dbReference type="CDD" id="cd16917">
    <property type="entry name" value="HATPase_UhpB-NarQ-NarX-like"/>
    <property type="match status" value="1"/>
</dbReference>
<dbReference type="GO" id="GO:0051539">
    <property type="term" value="F:4 iron, 4 sulfur cluster binding"/>
    <property type="evidence" value="ECO:0007669"/>
    <property type="project" value="UniProtKB-KW"/>
</dbReference>
<dbReference type="NCBIfam" id="TIGR00229">
    <property type="entry name" value="sensory_box"/>
    <property type="match status" value="1"/>
</dbReference>
<keyword evidence="13" id="KW-0411">Iron-sulfur</keyword>
<dbReference type="PANTHER" id="PTHR24421">
    <property type="entry name" value="NITRATE/NITRITE SENSOR PROTEIN NARX-RELATED"/>
    <property type="match status" value="1"/>
</dbReference>
<keyword evidence="17" id="KW-1133">Transmembrane helix</keyword>
<evidence type="ECO:0000313" key="20">
    <source>
        <dbReference type="EMBL" id="GAO42218.1"/>
    </source>
</evidence>
<dbReference type="GO" id="GO:0016020">
    <property type="term" value="C:membrane"/>
    <property type="evidence" value="ECO:0007669"/>
    <property type="project" value="InterPro"/>
</dbReference>
<feature type="transmembrane region" description="Helical" evidence="17">
    <location>
        <begin position="41"/>
        <end position="58"/>
    </location>
</feature>
<dbReference type="CDD" id="cd00130">
    <property type="entry name" value="PAS"/>
    <property type="match status" value="1"/>
</dbReference>
<dbReference type="PRINTS" id="PR00344">
    <property type="entry name" value="BCTRLSENSOR"/>
</dbReference>
<dbReference type="InterPro" id="IPR003594">
    <property type="entry name" value="HATPase_dom"/>
</dbReference>
<dbReference type="Gene3D" id="3.30.450.20">
    <property type="entry name" value="PAS domain"/>
    <property type="match status" value="1"/>
</dbReference>